<dbReference type="CDD" id="cd14014">
    <property type="entry name" value="STKc_PknB_like"/>
    <property type="match status" value="1"/>
</dbReference>
<dbReference type="SUPFAM" id="SSF56112">
    <property type="entry name" value="Protein kinase-like (PK-like)"/>
    <property type="match status" value="1"/>
</dbReference>
<dbReference type="InterPro" id="IPR000719">
    <property type="entry name" value="Prot_kinase_dom"/>
</dbReference>
<dbReference type="InterPro" id="IPR011009">
    <property type="entry name" value="Kinase-like_dom_sf"/>
</dbReference>
<dbReference type="GO" id="GO:0045717">
    <property type="term" value="P:negative regulation of fatty acid biosynthetic process"/>
    <property type="evidence" value="ECO:0007669"/>
    <property type="project" value="UniProtKB-ARBA"/>
</dbReference>
<comment type="catalytic activity">
    <reaction evidence="7">
        <text>L-threonyl-[protein] + ATP = O-phospho-L-threonyl-[protein] + ADP + H(+)</text>
        <dbReference type="Rhea" id="RHEA:46608"/>
        <dbReference type="Rhea" id="RHEA-COMP:11060"/>
        <dbReference type="Rhea" id="RHEA-COMP:11605"/>
        <dbReference type="ChEBI" id="CHEBI:15378"/>
        <dbReference type="ChEBI" id="CHEBI:30013"/>
        <dbReference type="ChEBI" id="CHEBI:30616"/>
        <dbReference type="ChEBI" id="CHEBI:61977"/>
        <dbReference type="ChEBI" id="CHEBI:456216"/>
        <dbReference type="EC" id="2.7.11.1"/>
    </reaction>
</comment>
<organism evidence="12 13">
    <name type="scientific">Nocardioides jishulii</name>
    <dbReference type="NCBI Taxonomy" id="2575440"/>
    <lineage>
        <taxon>Bacteria</taxon>
        <taxon>Bacillati</taxon>
        <taxon>Actinomycetota</taxon>
        <taxon>Actinomycetes</taxon>
        <taxon>Propionibacteriales</taxon>
        <taxon>Nocardioidaceae</taxon>
        <taxon>Nocardioides</taxon>
    </lineage>
</organism>
<keyword evidence="4 9" id="KW-0547">Nucleotide-binding</keyword>
<dbReference type="Proteomes" id="UP000307808">
    <property type="component" value="Unassembled WGS sequence"/>
</dbReference>
<keyword evidence="2 12" id="KW-0723">Serine/threonine-protein kinase</keyword>
<dbReference type="AlphaFoldDB" id="A0A4U2YMX1"/>
<dbReference type="FunFam" id="3.30.200.20:FF:000035">
    <property type="entry name" value="Serine/threonine protein kinase Stk1"/>
    <property type="match status" value="1"/>
</dbReference>
<dbReference type="PANTHER" id="PTHR43289:SF6">
    <property type="entry name" value="SERINE_THREONINE-PROTEIN KINASE NEKL-3"/>
    <property type="match status" value="1"/>
</dbReference>
<evidence type="ECO:0000256" key="2">
    <source>
        <dbReference type="ARBA" id="ARBA00022527"/>
    </source>
</evidence>
<keyword evidence="13" id="KW-1185">Reference proteome</keyword>
<dbReference type="PROSITE" id="PS50011">
    <property type="entry name" value="PROTEIN_KINASE_DOM"/>
    <property type="match status" value="1"/>
</dbReference>
<dbReference type="GO" id="GO:0005524">
    <property type="term" value="F:ATP binding"/>
    <property type="evidence" value="ECO:0007669"/>
    <property type="project" value="UniProtKB-UniRule"/>
</dbReference>
<proteinExistence type="predicted"/>
<evidence type="ECO:0000313" key="12">
    <source>
        <dbReference type="EMBL" id="TKI62607.1"/>
    </source>
</evidence>
<gene>
    <name evidence="12" type="ORF">FC770_09585</name>
</gene>
<feature type="domain" description="Protein kinase" evidence="11">
    <location>
        <begin position="39"/>
        <end position="302"/>
    </location>
</feature>
<evidence type="ECO:0000256" key="10">
    <source>
        <dbReference type="SAM" id="MobiDB-lite"/>
    </source>
</evidence>
<comment type="catalytic activity">
    <reaction evidence="8">
        <text>L-seryl-[protein] + ATP = O-phospho-L-seryl-[protein] + ADP + H(+)</text>
        <dbReference type="Rhea" id="RHEA:17989"/>
        <dbReference type="Rhea" id="RHEA-COMP:9863"/>
        <dbReference type="Rhea" id="RHEA-COMP:11604"/>
        <dbReference type="ChEBI" id="CHEBI:15378"/>
        <dbReference type="ChEBI" id="CHEBI:29999"/>
        <dbReference type="ChEBI" id="CHEBI:30616"/>
        <dbReference type="ChEBI" id="CHEBI:83421"/>
        <dbReference type="ChEBI" id="CHEBI:456216"/>
        <dbReference type="EC" id="2.7.11.1"/>
    </reaction>
</comment>
<name>A0A4U2YMX1_9ACTN</name>
<dbReference type="OrthoDB" id="9762169at2"/>
<feature type="binding site" evidence="9">
    <location>
        <position position="68"/>
    </location>
    <ligand>
        <name>ATP</name>
        <dbReference type="ChEBI" id="CHEBI:30616"/>
    </ligand>
</feature>
<keyword evidence="5 12" id="KW-0418">Kinase</keyword>
<dbReference type="RefSeq" id="WP_137065876.1">
    <property type="nucleotide sequence ID" value="NZ_CP040748.1"/>
</dbReference>
<dbReference type="EMBL" id="SZPY01000002">
    <property type="protein sequence ID" value="TKI62607.1"/>
    <property type="molecule type" value="Genomic_DNA"/>
</dbReference>
<comment type="caution">
    <text evidence="12">The sequence shown here is derived from an EMBL/GenBank/DDBJ whole genome shotgun (WGS) entry which is preliminary data.</text>
</comment>
<dbReference type="EC" id="2.7.11.1" evidence="1"/>
<evidence type="ECO:0000256" key="1">
    <source>
        <dbReference type="ARBA" id="ARBA00012513"/>
    </source>
</evidence>
<sequence length="322" mass="34620">MNRSTAGRRRPEDNVAPGTTRTGSVEGPLGTRRVLLERYEVGEVIGCGATAVVHRGRDLRTGRSVAIKVLHENLATDPRFHARFRREAQAVTGLRHPEIVVVHDAGYEHSTDASGVPLRRPFLVMELITGRSLRDVLERGLPTLAEALDYQLGVLSALEASHRAGIVHRDIKPANVMVTAQGAVKVVDFGVARSSHDPAATLTLPGELLGTPSYLAPEQLRGYAADARSDLYSAGCLLHHLLSGRPPFVGDDPVSVAYQHVHEEPARVDTGVAALDSVLARALAKERGDRFQDARSFRVALLRATRGGTVRPGPDAVTSTAC</sequence>
<dbReference type="InterPro" id="IPR017441">
    <property type="entry name" value="Protein_kinase_ATP_BS"/>
</dbReference>
<evidence type="ECO:0000256" key="5">
    <source>
        <dbReference type="ARBA" id="ARBA00022777"/>
    </source>
</evidence>
<dbReference type="SMART" id="SM00220">
    <property type="entry name" value="S_TKc"/>
    <property type="match status" value="1"/>
</dbReference>
<evidence type="ECO:0000256" key="3">
    <source>
        <dbReference type="ARBA" id="ARBA00022679"/>
    </source>
</evidence>
<dbReference type="GO" id="GO:0004674">
    <property type="term" value="F:protein serine/threonine kinase activity"/>
    <property type="evidence" value="ECO:0007669"/>
    <property type="project" value="UniProtKB-KW"/>
</dbReference>
<evidence type="ECO:0000256" key="8">
    <source>
        <dbReference type="ARBA" id="ARBA00048679"/>
    </source>
</evidence>
<protein>
    <recommendedName>
        <fullName evidence="1">non-specific serine/threonine protein kinase</fullName>
        <ecNumber evidence="1">2.7.11.1</ecNumber>
    </recommendedName>
</protein>
<dbReference type="PANTHER" id="PTHR43289">
    <property type="entry name" value="MITOGEN-ACTIVATED PROTEIN KINASE KINASE KINASE 20-RELATED"/>
    <property type="match status" value="1"/>
</dbReference>
<evidence type="ECO:0000256" key="9">
    <source>
        <dbReference type="PROSITE-ProRule" id="PRU10141"/>
    </source>
</evidence>
<keyword evidence="3" id="KW-0808">Transferase</keyword>
<evidence type="ECO:0000259" key="11">
    <source>
        <dbReference type="PROSITE" id="PS50011"/>
    </source>
</evidence>
<keyword evidence="6 9" id="KW-0067">ATP-binding</keyword>
<evidence type="ECO:0000313" key="13">
    <source>
        <dbReference type="Proteomes" id="UP000307808"/>
    </source>
</evidence>
<accession>A0A4U2YMX1</accession>
<dbReference type="Gene3D" id="3.30.200.20">
    <property type="entry name" value="Phosphorylase Kinase, domain 1"/>
    <property type="match status" value="1"/>
</dbReference>
<dbReference type="PROSITE" id="PS00107">
    <property type="entry name" value="PROTEIN_KINASE_ATP"/>
    <property type="match status" value="1"/>
</dbReference>
<reference evidence="12 13" key="1">
    <citation type="submission" date="2019-04" db="EMBL/GenBank/DDBJ databases">
        <authorList>
            <person name="Dong K."/>
        </authorList>
    </citation>
    <scope>NUCLEOTIDE SEQUENCE [LARGE SCALE GENOMIC DNA]</scope>
    <source>
        <strain evidence="13">dk3543</strain>
    </source>
</reference>
<evidence type="ECO:0000256" key="6">
    <source>
        <dbReference type="ARBA" id="ARBA00022840"/>
    </source>
</evidence>
<feature type="region of interest" description="Disordered" evidence="10">
    <location>
        <begin position="1"/>
        <end position="29"/>
    </location>
</feature>
<dbReference type="Pfam" id="PF00069">
    <property type="entry name" value="Pkinase"/>
    <property type="match status" value="1"/>
</dbReference>
<dbReference type="FunFam" id="1.10.510.10:FF:000021">
    <property type="entry name" value="Serine/threonine protein kinase"/>
    <property type="match status" value="1"/>
</dbReference>
<dbReference type="Gene3D" id="1.10.510.10">
    <property type="entry name" value="Transferase(Phosphotransferase) domain 1"/>
    <property type="match status" value="1"/>
</dbReference>
<dbReference type="InterPro" id="IPR008271">
    <property type="entry name" value="Ser/Thr_kinase_AS"/>
</dbReference>
<evidence type="ECO:0000256" key="7">
    <source>
        <dbReference type="ARBA" id="ARBA00047899"/>
    </source>
</evidence>
<dbReference type="PROSITE" id="PS00108">
    <property type="entry name" value="PROTEIN_KINASE_ST"/>
    <property type="match status" value="1"/>
</dbReference>
<evidence type="ECO:0000256" key="4">
    <source>
        <dbReference type="ARBA" id="ARBA00022741"/>
    </source>
</evidence>